<evidence type="ECO:0000313" key="9">
    <source>
        <dbReference type="Proteomes" id="UP000824190"/>
    </source>
</evidence>
<evidence type="ECO:0000256" key="3">
    <source>
        <dbReference type="ARBA" id="ARBA00022692"/>
    </source>
</evidence>
<evidence type="ECO:0000313" key="8">
    <source>
        <dbReference type="EMBL" id="HIW90308.1"/>
    </source>
</evidence>
<feature type="transmembrane region" description="Helical" evidence="6">
    <location>
        <begin position="239"/>
        <end position="259"/>
    </location>
</feature>
<keyword evidence="4 6" id="KW-1133">Transmembrane helix</keyword>
<dbReference type="PROSITE" id="PS50850">
    <property type="entry name" value="MFS"/>
    <property type="match status" value="1"/>
</dbReference>
<dbReference type="Pfam" id="PF07690">
    <property type="entry name" value="MFS_1"/>
    <property type="match status" value="1"/>
</dbReference>
<evidence type="ECO:0000256" key="2">
    <source>
        <dbReference type="ARBA" id="ARBA00022475"/>
    </source>
</evidence>
<feature type="transmembrane region" description="Helical" evidence="6">
    <location>
        <begin position="155"/>
        <end position="175"/>
    </location>
</feature>
<comment type="subcellular location">
    <subcellularLocation>
        <location evidence="1">Cell membrane</location>
        <topology evidence="1">Multi-pass membrane protein</topology>
    </subcellularLocation>
</comment>
<feature type="transmembrane region" description="Helical" evidence="6">
    <location>
        <begin position="5"/>
        <end position="26"/>
    </location>
</feature>
<feature type="transmembrane region" description="Helical" evidence="6">
    <location>
        <begin position="346"/>
        <end position="374"/>
    </location>
</feature>
<gene>
    <name evidence="8" type="ORF">H9870_01370</name>
</gene>
<evidence type="ECO:0000256" key="1">
    <source>
        <dbReference type="ARBA" id="ARBA00004651"/>
    </source>
</evidence>
<dbReference type="CDD" id="cd17324">
    <property type="entry name" value="MFS_NepI_like"/>
    <property type="match status" value="1"/>
</dbReference>
<sequence length="378" mass="37925">MIARLWPFILGNVALGIDAYVIAGLLPAMADDLGSTTGVVGLGVTAFTGAYALAGPLLAGIAGREAGRGLGIALLVFTLGNLLTVAAPGIALYLVARVIAGAAAGVYSPLATAVAAASVPGESRGRALGLVLAGLATGTVFGVPLGLWLGQLTSWRVSILVIAVVGVASLVGVVVRNTRGAALPNIDSPPAAARLRSLTRPTTLLTVLVTFFTGIASLGLYTYIAEVLADTGLRDHQTLGIWVWGLGGAVGVLLIGRIVDRVRVSLRVTVVILLGLLVALLILGTGPAVWLLVIVLAAWGALGWASLAPQQDTLLRANPTDGATAVAAESSANYLGSAVGSALGSVALVAGVGGTSLAFLAAIPVALALVVHLVRMRM</sequence>
<comment type="caution">
    <text evidence="8">The sequence shown here is derived from an EMBL/GenBank/DDBJ whole genome shotgun (WGS) entry which is preliminary data.</text>
</comment>
<keyword evidence="2" id="KW-1003">Cell membrane</keyword>
<dbReference type="InterPro" id="IPR011701">
    <property type="entry name" value="MFS"/>
</dbReference>
<dbReference type="GO" id="GO:0022857">
    <property type="term" value="F:transmembrane transporter activity"/>
    <property type="evidence" value="ECO:0007669"/>
    <property type="project" value="InterPro"/>
</dbReference>
<protein>
    <submittedName>
        <fullName evidence="8">MFS transporter</fullName>
    </submittedName>
</protein>
<dbReference type="PANTHER" id="PTHR43124:SF10">
    <property type="entry name" value="PURINE EFFLUX PUMP PBUE"/>
    <property type="match status" value="1"/>
</dbReference>
<dbReference type="Proteomes" id="UP000824190">
    <property type="component" value="Unassembled WGS sequence"/>
</dbReference>
<dbReference type="InterPro" id="IPR050189">
    <property type="entry name" value="MFS_Efflux_Transporters"/>
</dbReference>
<evidence type="ECO:0000259" key="7">
    <source>
        <dbReference type="PROSITE" id="PS50850"/>
    </source>
</evidence>
<dbReference type="EMBL" id="DXGC01000012">
    <property type="protein sequence ID" value="HIW90308.1"/>
    <property type="molecule type" value="Genomic_DNA"/>
</dbReference>
<dbReference type="PANTHER" id="PTHR43124">
    <property type="entry name" value="PURINE EFFLUX PUMP PBUE"/>
    <property type="match status" value="1"/>
</dbReference>
<dbReference type="InterPro" id="IPR036259">
    <property type="entry name" value="MFS_trans_sf"/>
</dbReference>
<evidence type="ECO:0000256" key="6">
    <source>
        <dbReference type="SAM" id="Phobius"/>
    </source>
</evidence>
<organism evidence="8 9">
    <name type="scientific">Candidatus Corynebacterium avicola</name>
    <dbReference type="NCBI Taxonomy" id="2838527"/>
    <lineage>
        <taxon>Bacteria</taxon>
        <taxon>Bacillati</taxon>
        <taxon>Actinomycetota</taxon>
        <taxon>Actinomycetes</taxon>
        <taxon>Mycobacteriales</taxon>
        <taxon>Corynebacteriaceae</taxon>
        <taxon>Corynebacterium</taxon>
    </lineage>
</organism>
<feature type="transmembrane region" description="Helical" evidence="6">
    <location>
        <begin position="204"/>
        <end position="224"/>
    </location>
</feature>
<evidence type="ECO:0000256" key="5">
    <source>
        <dbReference type="ARBA" id="ARBA00023136"/>
    </source>
</evidence>
<feature type="transmembrane region" description="Helical" evidence="6">
    <location>
        <begin position="38"/>
        <end position="58"/>
    </location>
</feature>
<reference evidence="8" key="1">
    <citation type="journal article" date="2021" name="PeerJ">
        <title>Extensive microbial diversity within the chicken gut microbiome revealed by metagenomics and culture.</title>
        <authorList>
            <person name="Gilroy R."/>
            <person name="Ravi A."/>
            <person name="Getino M."/>
            <person name="Pursley I."/>
            <person name="Horton D.L."/>
            <person name="Alikhan N.F."/>
            <person name="Baker D."/>
            <person name="Gharbi K."/>
            <person name="Hall N."/>
            <person name="Watson M."/>
            <person name="Adriaenssens E.M."/>
            <person name="Foster-Nyarko E."/>
            <person name="Jarju S."/>
            <person name="Secka A."/>
            <person name="Antonio M."/>
            <person name="Oren A."/>
            <person name="Chaudhuri R.R."/>
            <person name="La Ragione R."/>
            <person name="Hildebrand F."/>
            <person name="Pallen M.J."/>
        </authorList>
    </citation>
    <scope>NUCLEOTIDE SEQUENCE</scope>
    <source>
        <strain evidence="8">CHK32-1732</strain>
    </source>
</reference>
<keyword evidence="3 6" id="KW-0812">Transmembrane</keyword>
<feature type="transmembrane region" description="Helical" evidence="6">
    <location>
        <begin position="127"/>
        <end position="149"/>
    </location>
</feature>
<feature type="transmembrane region" description="Helical" evidence="6">
    <location>
        <begin position="70"/>
        <end position="93"/>
    </location>
</feature>
<keyword evidence="5 6" id="KW-0472">Membrane</keyword>
<feature type="transmembrane region" description="Helical" evidence="6">
    <location>
        <begin position="99"/>
        <end position="120"/>
    </location>
</feature>
<dbReference type="AlphaFoldDB" id="A0A9D1RNJ9"/>
<dbReference type="Gene3D" id="1.20.1250.20">
    <property type="entry name" value="MFS general substrate transporter like domains"/>
    <property type="match status" value="1"/>
</dbReference>
<dbReference type="GO" id="GO:0005886">
    <property type="term" value="C:plasma membrane"/>
    <property type="evidence" value="ECO:0007669"/>
    <property type="project" value="UniProtKB-SubCell"/>
</dbReference>
<dbReference type="SUPFAM" id="SSF103473">
    <property type="entry name" value="MFS general substrate transporter"/>
    <property type="match status" value="1"/>
</dbReference>
<feature type="domain" description="Major facilitator superfamily (MFS) profile" evidence="7">
    <location>
        <begin position="4"/>
        <end position="378"/>
    </location>
</feature>
<feature type="transmembrane region" description="Helical" evidence="6">
    <location>
        <begin position="271"/>
        <end position="299"/>
    </location>
</feature>
<dbReference type="InterPro" id="IPR020846">
    <property type="entry name" value="MFS_dom"/>
</dbReference>
<reference evidence="8" key="2">
    <citation type="submission" date="2021-04" db="EMBL/GenBank/DDBJ databases">
        <authorList>
            <person name="Gilroy R."/>
        </authorList>
    </citation>
    <scope>NUCLEOTIDE SEQUENCE</scope>
    <source>
        <strain evidence="8">CHK32-1732</strain>
    </source>
</reference>
<evidence type="ECO:0000256" key="4">
    <source>
        <dbReference type="ARBA" id="ARBA00022989"/>
    </source>
</evidence>
<name>A0A9D1RNJ9_9CORY</name>
<proteinExistence type="predicted"/>
<accession>A0A9D1RNJ9</accession>